<accession>A0A9X3CJK1</accession>
<dbReference type="Proteomes" id="UP001155587">
    <property type="component" value="Unassembled WGS sequence"/>
</dbReference>
<feature type="compositionally biased region" description="Polar residues" evidence="1">
    <location>
        <begin position="103"/>
        <end position="117"/>
    </location>
</feature>
<feature type="domain" description="Cadherin-like" evidence="2">
    <location>
        <begin position="1628"/>
        <end position="1721"/>
    </location>
</feature>
<feature type="domain" description="Cadherin-like" evidence="2">
    <location>
        <begin position="2009"/>
        <end position="2074"/>
    </location>
</feature>
<feature type="domain" description="Cadherin-like" evidence="2">
    <location>
        <begin position="3405"/>
        <end position="3474"/>
    </location>
</feature>
<feature type="domain" description="Cadherin-like" evidence="2">
    <location>
        <begin position="3189"/>
        <end position="3277"/>
    </location>
</feature>
<evidence type="ECO:0000313" key="3">
    <source>
        <dbReference type="EMBL" id="MCW8344425.1"/>
    </source>
</evidence>
<dbReference type="Pfam" id="PF17892">
    <property type="entry name" value="Cadherin_5"/>
    <property type="match status" value="25"/>
</dbReference>
<feature type="domain" description="Cadherin-like" evidence="2">
    <location>
        <begin position="1541"/>
        <end position="1626"/>
    </location>
</feature>
<feature type="compositionally biased region" description="Low complexity" evidence="1">
    <location>
        <begin position="125"/>
        <end position="143"/>
    </location>
</feature>
<feature type="domain" description="Cadherin-like" evidence="2">
    <location>
        <begin position="900"/>
        <end position="958"/>
    </location>
</feature>
<feature type="compositionally biased region" description="Low complexity" evidence="1">
    <location>
        <begin position="3846"/>
        <end position="3860"/>
    </location>
</feature>
<dbReference type="NCBIfam" id="NF012211">
    <property type="entry name" value="tand_rpt_95"/>
    <property type="match status" value="23"/>
</dbReference>
<feature type="domain" description="Cadherin-like" evidence="2">
    <location>
        <begin position="2996"/>
        <end position="3082"/>
    </location>
</feature>
<dbReference type="Gene3D" id="2.60.40.1120">
    <property type="entry name" value="Carboxypeptidase-like, regulatory domain"/>
    <property type="match status" value="2"/>
</dbReference>
<evidence type="ECO:0000256" key="1">
    <source>
        <dbReference type="SAM" id="MobiDB-lite"/>
    </source>
</evidence>
<feature type="domain" description="Cadherin-like" evidence="2">
    <location>
        <begin position="587"/>
        <end position="652"/>
    </location>
</feature>
<comment type="caution">
    <text evidence="3">The sequence shown here is derived from an EMBL/GenBank/DDBJ whole genome shotgun (WGS) entry which is preliminary data.</text>
</comment>
<feature type="domain" description="Cadherin-like" evidence="2">
    <location>
        <begin position="1915"/>
        <end position="2006"/>
    </location>
</feature>
<feature type="domain" description="Cadherin-like" evidence="2">
    <location>
        <begin position="2478"/>
        <end position="2570"/>
    </location>
</feature>
<dbReference type="EMBL" id="JAKRRY010000001">
    <property type="protein sequence ID" value="MCW8344425.1"/>
    <property type="molecule type" value="Genomic_DNA"/>
</dbReference>
<feature type="region of interest" description="Disordered" evidence="1">
    <location>
        <begin position="3810"/>
        <end position="3869"/>
    </location>
</feature>
<feature type="domain" description="Cadherin-like" evidence="2">
    <location>
        <begin position="1724"/>
        <end position="1817"/>
    </location>
</feature>
<feature type="domain" description="Cadherin-like" evidence="2">
    <location>
        <begin position="3592"/>
        <end position="3680"/>
    </location>
</feature>
<feature type="compositionally biased region" description="Low complexity" evidence="1">
    <location>
        <begin position="25"/>
        <end position="48"/>
    </location>
</feature>
<feature type="domain" description="Cadherin-like" evidence="2">
    <location>
        <begin position="1820"/>
        <end position="1913"/>
    </location>
</feature>
<feature type="domain" description="Cadherin-like" evidence="2">
    <location>
        <begin position="206"/>
        <end position="298"/>
    </location>
</feature>
<organism evidence="3 4">
    <name type="scientific">Vibrio qingdaonensis</name>
    <dbReference type="NCBI Taxonomy" id="2829491"/>
    <lineage>
        <taxon>Bacteria</taxon>
        <taxon>Pseudomonadati</taxon>
        <taxon>Pseudomonadota</taxon>
        <taxon>Gammaproteobacteria</taxon>
        <taxon>Vibrionales</taxon>
        <taxon>Vibrionaceae</taxon>
        <taxon>Vibrio</taxon>
    </lineage>
</organism>
<protein>
    <submittedName>
        <fullName evidence="3">Tandem-95 repeat protein</fullName>
    </submittedName>
</protein>
<dbReference type="SUPFAM" id="SSF49464">
    <property type="entry name" value="Carboxypeptidase regulatory domain-like"/>
    <property type="match status" value="2"/>
</dbReference>
<evidence type="ECO:0000313" key="4">
    <source>
        <dbReference type="Proteomes" id="UP001155587"/>
    </source>
</evidence>
<feature type="region of interest" description="Disordered" evidence="1">
    <location>
        <begin position="1"/>
        <end position="171"/>
    </location>
</feature>
<feature type="domain" description="Cadherin-like" evidence="2">
    <location>
        <begin position="3499"/>
        <end position="3588"/>
    </location>
</feature>
<gene>
    <name evidence="3" type="ORF">MD535_00090</name>
</gene>
<feature type="compositionally biased region" description="Polar residues" evidence="1">
    <location>
        <begin position="73"/>
        <end position="96"/>
    </location>
</feature>
<dbReference type="Gene3D" id="2.60.40.2810">
    <property type="match status" value="3"/>
</dbReference>
<feature type="compositionally biased region" description="Polar residues" evidence="1">
    <location>
        <begin position="144"/>
        <end position="168"/>
    </location>
</feature>
<feature type="domain" description="Cadherin-like" evidence="2">
    <location>
        <begin position="3092"/>
        <end position="3186"/>
    </location>
</feature>
<keyword evidence="4" id="KW-1185">Reference proteome</keyword>
<feature type="domain" description="Cadherin-like" evidence="2">
    <location>
        <begin position="1056"/>
        <end position="1150"/>
    </location>
</feature>
<evidence type="ECO:0000259" key="2">
    <source>
        <dbReference type="Pfam" id="PF17892"/>
    </source>
</evidence>
<name>A0A9X3CJK1_9VIBR</name>
<feature type="domain" description="Cadherin-like" evidence="2">
    <location>
        <begin position="2382"/>
        <end position="2474"/>
    </location>
</feature>
<reference evidence="3" key="1">
    <citation type="submission" date="2022-02" db="EMBL/GenBank/DDBJ databases">
        <title>Vibrio sp. nov, a new bacterium isolated from seawater.</title>
        <authorList>
            <person name="Yuan Y."/>
        </authorList>
    </citation>
    <scope>NUCLEOTIDE SEQUENCE</scope>
    <source>
        <strain evidence="3">ZSDZ65</strain>
    </source>
</reference>
<feature type="domain" description="Cadherin-like" evidence="2">
    <location>
        <begin position="398"/>
        <end position="491"/>
    </location>
</feature>
<feature type="domain" description="Cadherin-like" evidence="2">
    <location>
        <begin position="1153"/>
        <end position="1246"/>
    </location>
</feature>
<feature type="domain" description="Cadherin-like" evidence="2">
    <location>
        <begin position="302"/>
        <end position="395"/>
    </location>
</feature>
<proteinExistence type="predicted"/>
<sequence>MVDSNENNPLNDAVEQVNTSDENVGQQQGQQNQQSTIATTIATGAETADAADEINEALNANPSAAGGNEQESEQQAVQGEGTESTNTATQPESSNVIEGDAANTPSPGTEAPESNSVGAGAQSVGGDTTQSGSAGGQSAQGQTEPLNQTNGAAPSASTQAEPSTQTSSEEFEVNVLDQQSLAQSQQDDSFDSRTTESTFEVQIDNVNDAAVVEGMEYTVLEDGLLSFTAADLLASASDIDGDSLSISDVSYGGTDGVLTNLGGGTYTFAPNENFNGSISLSYGVSDGTVVTDSTIDVVVESVNDLPVFGTASYTVDEDNTLIFNEDQLLSSASDVEGDVSLVGVSYDGTDGIFTVNNDGTCSFAPNENFNGTVTLDIVIEDEDGAQVAATFDVNVLAVNDAPVSGDIAYTLDEDGNITLSQNQLLSQASDVDGDDLTASNVTVAGNATVLDNQDGSFTITPDADFNGNIDVSFDISDGDATVQATGGLTVNPVNDLPTTDTVTASVDEDNSIIVNQAQLLANAADIEGDALTADNLSATNATIADNGDGTFTITPEANFNGLIDVSYDISDGSTPVAGNLALTVDPVNDAPIISADVPITIEEDGSYTVTQQELLQFATDIEDDDMTAIIGEQGEATTVSGTVLNAEDGQPVVGADVTLSDAVGNSQTVQTDAQGQYTVSGSVFEQGSITIEQEGAITNSFLVPAGETTDSGVISLSEVLDSTDMRIVVTWGASPRDMDNHLWLYDTDTGAELDHIFYQDMSHNLSGGTVQQDVDDTNGHGPETITIPNYQDANMHYSVHNYTNRSWDVDGVEDVQVQVFVGDTLVQTFAPELPENISGDHWHVFDVVDGIVVPSQEVGGQTAFTLPTSEEAANAENGVDIAALFDVDEGTDGGGGTDSGDNVTIGDINMPNGVITDNGDGTYTITPDENFNGEFEINYTVDDGNGGVSPAQLDVTVTAVNDAAVIYDQSYSMDEDGTLTITDAELLVGATDIDGDILSVAGVHYEGTDGVLTSHGDGTHTFTPNENFNGALNLSFDVTDGTELSSASIEIAVAAVNDAPIAGSTSYSVNEEGIIDITAEQLLANSSDVDGEQVSLESVTYSGSDGIFAVHENGTYYFAPNENFDGEVELQVVVIDESGTTATTTANIDVIAVNDTPVVTGPVSYQVNEDNSITLSQQQLLIHASDIDGDQLIADNLYIEAFGSVTDNEDGTFTITPADNFNGPLSLSFDVSDGSETIATAINLTVDPVNDPVVARDDINLSSADPMIRLDVAPEHGAVQYLDDNGEWADMVIGLEYPADTEVQFVPNTTEIQADTRDIRVGSFDSDENSPGFDGTAATSDWGDVQGDTAIYTEDGVVITTVVSEGSLAAWNGPNSHIGAGIGNQSSSGLSEDETLTVTVEGEDVNQITFQLDGLGGYFDESSSQATQVNIRAFDVEGNLISTQGGYRDSGEYEDTYSFTTDVPVHQFELGTTGGHGTYVVQNMTVSRTMSEEIHLTTIQGDGSEVTNSLQLDLNHSTANDTLNVTEQLVEIDGTITSRAIDVEEDGVLTLQASDLLVNDSDIDGDELTLVSVEVSDDTHGSVSLDENGQIQFTPEADFNGQTSFDYTVTDGNGSFDTATVFVNVTPVNDAPTANDLPFTIQEDGSLLFSNADILLATSDIDGDELTVESVGYEGTEGVFTHNGEGNYTFIPNENFHGELTLSYSVTDGAESSQANIGVTVESVNDLPVFGTASYTVDEDNTLIFNEDQLLSSASDVEGDVSLVGVSYDGTDGIFTVNNDGTCSFAPNENFNGTVTLDIVIEDEDGAQVAATFDVNVLAVNDAPVSGDIAYTLDEDGNITLSQNQLLSQASDVDGDELTASNVTVAGNATVLDNQDGSFTITPDADFNGNIDVSFDISDGDATVQATGGLTVNPVNDLPTTDTVTASVDEDNSIIVNQAQLLANAADIEGDALTADNLSAMNATIADNGDGTFTITPDANFNGLIDVSYDISDGSTPVAGNLALTVDPVNDAPIISADVPITIEEDGSYTVTQQELLQFATDIEDDDMTAIIGEQGEATTVSGTVLNAEDGQPVVGADVTLSDAVGNSQTVQTDAQGQYTVSGSVFEQGSITIEQEGAITNSFLVPAGETTDSGVISLSEVLDSTDMRIVVTWGASPRDMDNHLWLYDTDTGAELDHIFYQDMSHNLSGGTVQQDVDDTNGHGPETITIPNYQDANMHYSVHNYTNRSWDVDGVEDVQVQVFVGDTLVQTFAPELPENISGDHWHVFDVVDGIVVPSQEVGGQTAFTLPTSEEAANAENGVDIAALFDVDEGTDGGGGTDSGDNVTIGDINMPNGVITDNGDGTYTITPDENFNGEFEINYTVDDGNGGVSPAQLDVTVTAVNDAAVIYDQSYSMDEDGTLTITDAELLVGATDIDGDILSVAGVHYEGTDGVLTSHGDGTHTFTPNENFNGALNLSFDVTDGTELSTGNIDIAVTAVDDAPIVSGPLSYSVDEDGAITLSQAQLLANSTDVDGDALTASVDSALNATVTANENGSYTLTPDADFSGEITFNMNVSDGQTIVASDIALTVDAVADAPTLTITDGDGQAIGADGIVIDPDDTIELNISGAVTDLDGSEMLSVSASGIPEGSVIRYDSDTVLNDQSNGLTSYVDSEITVTFEGEGAGYLNTVGYYKVDENGQIQDVEVVYENASQLGGGGELIPGQSSFSFDLEQGESFNLFVIPNGFNHNDFNALGEGQFEFRDTDGNQATTSSTDPQLVFVNANGDETVIQSQNGDAVFHGGTSPNLNQDGIDHTRTYFNENDELVYGIEDMYNGGDRDYDDFLFTIDLGEVNSSIYQGEVTVDTSEAIILPTVALLEPISIDLPVDYSGEFDIQIDATSTELSNNDAETTSQSIHVDAREHAPESTPIFSSVDEDGSVVVTQEMLLENATDLNGDILTASNVQSNDPNASVVDNNDGTYTITPSDNFNGDLALTYSISDGEFSTENTLNLSVNAVNDAPTSENVELVGTEDESILISQEDLLVHAVDIEDDDLTANDLQIDPSFGDLIDNQNGTWTFTPAENLNGDVPFTFKVNDGVDGTQVSGNINLAEVNDAPDAPTVTYSTDEDQVLVVDPAFILSQASDIDNDSLSLESLTVRSPENATLQQQPDGLYHLVTSQDFNGLVELDYIVSDGELSAQGSVNVDVIPVNDEPFTVGNAFLTTNEDDAFTFDTSDMLDLFGDIDTTELVISRVIVADNEDGGSVTDNGDGTWTFTPTSDFAGLSELQVIASDGEFETALDVPVYVRPVADGAVITTAHDGPLVFDEDTTGYLNLDVNLIDDSEQLSNLVMTGYPVGFTLSDGSNVIDITEEGQLINITNWDIDNLQMTPPDDFHGNFFVTVTATTVDYGDESNDQPEQPVGGDFNVVSGEELVISHDDLIAMAQNVEAEQGDDVQLVHLVDPSQGSLIDNDDGTWTFSPAPGFSGNVDLAYVIEKEGILYDEQSDIGVFDSSESLTSSPTIDAIANTDINESEPLTFTDDDMLATISSEDNHDLSIESVSLLAGEGLIESNGQGNYQFTPAEGYTGQAQVGFVASDGENSVQSHFNIGVDNEVAVSQTLAQADDGSIEISGANVLANLGLDDSTLIDLDYTGDQGALISNGNDMWTFWPDDGFEGNIDLSAGVVDSAGAEQAYTTSLTVETEEAQVQPVDTQSASVSDEVDSGIESSVDITAAPGDEVEISAPDEVTSVDGVDYITVTNLPEGAEINGALSDGEGGYTISGDLSQSVTLALDDQYEGSANLSFQGFDDLDAPVEGATATLDLDIDEQYSMQASSQQNQDTSSLQQANGGDWTQSDNTQVDVDFTDDTGSFGTDDNSGTSTQSDVDDNLV</sequence>
<feature type="compositionally biased region" description="Polar residues" evidence="1">
    <location>
        <begin position="3810"/>
        <end position="3839"/>
    </location>
</feature>
<feature type="domain" description="Cadherin-like" evidence="2">
    <location>
        <begin position="960"/>
        <end position="1052"/>
    </location>
</feature>
<feature type="domain" description="Cadherin-like" evidence="2">
    <location>
        <begin position="2322"/>
        <end position="2380"/>
    </location>
</feature>
<feature type="compositionally biased region" description="Polar residues" evidence="1">
    <location>
        <begin position="1"/>
        <end position="24"/>
    </location>
</feature>
<feature type="domain" description="Cadherin-like" evidence="2">
    <location>
        <begin position="2902"/>
        <end position="2994"/>
    </location>
</feature>
<dbReference type="InterPro" id="IPR041690">
    <property type="entry name" value="Cadherin_5"/>
</dbReference>
<feature type="domain" description="Cadherin-like" evidence="2">
    <location>
        <begin position="493"/>
        <end position="584"/>
    </location>
</feature>
<dbReference type="InterPro" id="IPR008969">
    <property type="entry name" value="CarboxyPept-like_regulatory"/>
</dbReference>